<evidence type="ECO:0000313" key="3">
    <source>
        <dbReference type="Proteomes" id="UP000887565"/>
    </source>
</evidence>
<dbReference type="GO" id="GO:0003677">
    <property type="term" value="F:DNA binding"/>
    <property type="evidence" value="ECO:0007669"/>
    <property type="project" value="UniProtKB-UniRule"/>
</dbReference>
<dbReference type="WBParaSite" id="nRc.2.0.1.t12880-RA">
    <property type="protein sequence ID" value="nRc.2.0.1.t12880-RA"/>
    <property type="gene ID" value="nRc.2.0.1.g12880"/>
</dbReference>
<feature type="DNA-binding region" description="HMG box" evidence="1">
    <location>
        <begin position="15"/>
        <end position="83"/>
    </location>
</feature>
<dbReference type="PROSITE" id="PS50118">
    <property type="entry name" value="HMG_BOX_2"/>
    <property type="match status" value="1"/>
</dbReference>
<dbReference type="Proteomes" id="UP000887565">
    <property type="component" value="Unplaced"/>
</dbReference>
<keyword evidence="3" id="KW-1185">Reference proteome</keyword>
<name>A0A915IFF0_ROMCU</name>
<evidence type="ECO:0000313" key="4">
    <source>
        <dbReference type="WBParaSite" id="nRc.2.0.1.t12880-RA"/>
    </source>
</evidence>
<dbReference type="AlphaFoldDB" id="A0A915IFF0"/>
<dbReference type="SUPFAM" id="SSF47095">
    <property type="entry name" value="HMG-box"/>
    <property type="match status" value="1"/>
</dbReference>
<proteinExistence type="predicted"/>
<dbReference type="SMART" id="SM00398">
    <property type="entry name" value="HMG"/>
    <property type="match status" value="1"/>
</dbReference>
<dbReference type="Gene3D" id="1.10.30.10">
    <property type="entry name" value="High mobility group box domain"/>
    <property type="match status" value="1"/>
</dbReference>
<evidence type="ECO:0000259" key="2">
    <source>
        <dbReference type="PROSITE" id="PS50118"/>
    </source>
</evidence>
<dbReference type="InterPro" id="IPR009071">
    <property type="entry name" value="HMG_box_dom"/>
</dbReference>
<protein>
    <submittedName>
        <fullName evidence="4">HMG box domain-containing protein</fullName>
    </submittedName>
</protein>
<feature type="domain" description="HMG box" evidence="2">
    <location>
        <begin position="15"/>
        <end position="83"/>
    </location>
</feature>
<evidence type="ECO:0000256" key="1">
    <source>
        <dbReference type="PROSITE-ProRule" id="PRU00267"/>
    </source>
</evidence>
<dbReference type="GO" id="GO:0005634">
    <property type="term" value="C:nucleus"/>
    <property type="evidence" value="ECO:0007669"/>
    <property type="project" value="UniProtKB-UniRule"/>
</dbReference>
<organism evidence="3 4">
    <name type="scientific">Romanomermis culicivorax</name>
    <name type="common">Nematode worm</name>
    <dbReference type="NCBI Taxonomy" id="13658"/>
    <lineage>
        <taxon>Eukaryota</taxon>
        <taxon>Metazoa</taxon>
        <taxon>Ecdysozoa</taxon>
        <taxon>Nematoda</taxon>
        <taxon>Enoplea</taxon>
        <taxon>Dorylaimia</taxon>
        <taxon>Mermithida</taxon>
        <taxon>Mermithoidea</taxon>
        <taxon>Mermithidae</taxon>
        <taxon>Romanomermis</taxon>
    </lineage>
</organism>
<dbReference type="CDD" id="cd00084">
    <property type="entry name" value="HMG-box_SF"/>
    <property type="match status" value="1"/>
</dbReference>
<keyword evidence="1" id="KW-0238">DNA-binding</keyword>
<keyword evidence="1" id="KW-0539">Nucleus</keyword>
<sequence>MAEWLLQYSWDRRPPRKIRTAYSYFIRDHYRKTRQRLGTRSPRDIFRALGQIWRNMGPEERSAYRAQELDDRRRYADAYTHWVRYYPENYADHFSSMMSQRKRFLKAWEAAEDRPISALKHNYFLIKLTRKINFRPERITAIFPKTTDGNVQWNGTETSVRFSYVPSERGNYSWPQRAKNSAARTLFCGFQKLWPASHPQPEKNLSGRNPQQRCGLVRLMDPQ</sequence>
<accession>A0A915IFF0</accession>
<dbReference type="Pfam" id="PF00505">
    <property type="entry name" value="HMG_box"/>
    <property type="match status" value="1"/>
</dbReference>
<reference evidence="4" key="1">
    <citation type="submission" date="2022-11" db="UniProtKB">
        <authorList>
            <consortium name="WormBaseParasite"/>
        </authorList>
    </citation>
    <scope>IDENTIFICATION</scope>
</reference>
<dbReference type="InterPro" id="IPR036910">
    <property type="entry name" value="HMG_box_dom_sf"/>
</dbReference>